<dbReference type="AlphaFoldDB" id="A0A448TSI9"/>
<dbReference type="InterPro" id="IPR050220">
    <property type="entry name" value="Type_II_DNA_Topoisomerases"/>
</dbReference>
<dbReference type="PANTHER" id="PTHR43493:SF5">
    <property type="entry name" value="DNA GYRASE SUBUNIT A, CHLOROPLASTIC_MITOCHONDRIAL"/>
    <property type="match status" value="1"/>
</dbReference>
<dbReference type="GO" id="GO:0006265">
    <property type="term" value="P:DNA topological change"/>
    <property type="evidence" value="ECO:0007669"/>
    <property type="project" value="UniProtKB-UniRule"/>
</dbReference>
<dbReference type="InterPro" id="IPR006691">
    <property type="entry name" value="GyrA/parC_rep"/>
</dbReference>
<reference evidence="14 15" key="1">
    <citation type="submission" date="2018-12" db="EMBL/GenBank/DDBJ databases">
        <authorList>
            <consortium name="Pathogen Informatics"/>
        </authorList>
    </citation>
    <scope>NUCLEOTIDE SEQUENCE [LARGE SCALE GENOMIC DNA]</scope>
    <source>
        <strain evidence="14 15">NCTC12871</strain>
    </source>
</reference>
<dbReference type="KEGG" id="adp:NCTC12871_00426"/>
<feature type="short sequence motif" description="GyrA-box" evidence="10">
    <location>
        <begin position="558"/>
        <end position="564"/>
    </location>
</feature>
<evidence type="ECO:0000256" key="3">
    <source>
        <dbReference type="ARBA" id="ARBA00022490"/>
    </source>
</evidence>
<evidence type="ECO:0000313" key="15">
    <source>
        <dbReference type="Proteomes" id="UP000279799"/>
    </source>
</evidence>
<dbReference type="GO" id="GO:0005524">
    <property type="term" value="F:ATP binding"/>
    <property type="evidence" value="ECO:0007669"/>
    <property type="project" value="UniProtKB-UniRule"/>
</dbReference>
<dbReference type="FunFam" id="3.30.1360.40:FF:000002">
    <property type="entry name" value="DNA gyrase subunit A"/>
    <property type="match status" value="1"/>
</dbReference>
<dbReference type="GO" id="GO:0034335">
    <property type="term" value="F:DNA negative supercoiling activity"/>
    <property type="evidence" value="ECO:0007669"/>
    <property type="project" value="UniProtKB-ARBA"/>
</dbReference>
<organism evidence="14 15">
    <name type="scientific">Actinobacillus delphinicola</name>
    <dbReference type="NCBI Taxonomy" id="51161"/>
    <lineage>
        <taxon>Bacteria</taxon>
        <taxon>Pseudomonadati</taxon>
        <taxon>Pseudomonadota</taxon>
        <taxon>Gammaproteobacteria</taxon>
        <taxon>Pasteurellales</taxon>
        <taxon>Pasteurellaceae</taxon>
        <taxon>Actinobacillus</taxon>
    </lineage>
</organism>
<dbReference type="Gene3D" id="3.30.1360.40">
    <property type="match status" value="1"/>
</dbReference>
<dbReference type="SUPFAM" id="SSF101904">
    <property type="entry name" value="GyrA/ParC C-terminal domain-like"/>
    <property type="match status" value="1"/>
</dbReference>
<comment type="function">
    <text evidence="9">Negative supercoiling favors strand separation, and DNA replication, transcription, recombination and repair, all of which involve strand separation. Type II topoisomerases break and join 2 DNA strands simultaneously in an ATP-dependent manner.</text>
</comment>
<comment type="similarity">
    <text evidence="2 10">Belongs to the type II topoisomerase GyrA/ParC subunit family.</text>
</comment>
<dbReference type="Gene3D" id="2.120.10.90">
    <property type="entry name" value="DNA gyrase/topoisomerase IV, subunit A, C-terminal"/>
    <property type="match status" value="1"/>
</dbReference>
<evidence type="ECO:0000256" key="6">
    <source>
        <dbReference type="ARBA" id="ARBA00023029"/>
    </source>
</evidence>
<comment type="subcellular location">
    <subcellularLocation>
        <location evidence="10">Cytoplasm</location>
    </subcellularLocation>
</comment>
<keyword evidence="7 10" id="KW-0238">DNA-binding</keyword>
<dbReference type="Gene3D" id="3.90.199.10">
    <property type="entry name" value="Topoisomerase II, domain 5"/>
    <property type="match status" value="1"/>
</dbReference>
<dbReference type="NCBIfam" id="TIGR01063">
    <property type="entry name" value="gyrA"/>
    <property type="match status" value="1"/>
</dbReference>
<dbReference type="SMART" id="SM00434">
    <property type="entry name" value="TOP4c"/>
    <property type="match status" value="1"/>
</dbReference>
<dbReference type="GO" id="GO:0009330">
    <property type="term" value="C:DNA topoisomerase type II (double strand cut, ATP-hydrolyzing) complex"/>
    <property type="evidence" value="ECO:0007669"/>
    <property type="project" value="TreeGrafter"/>
</dbReference>
<dbReference type="GO" id="GO:0005694">
    <property type="term" value="C:chromosome"/>
    <property type="evidence" value="ECO:0007669"/>
    <property type="project" value="InterPro"/>
</dbReference>
<dbReference type="InterPro" id="IPR002205">
    <property type="entry name" value="Topo_IIA_dom_A"/>
</dbReference>
<evidence type="ECO:0000259" key="13">
    <source>
        <dbReference type="PROSITE" id="PS52040"/>
    </source>
</evidence>
<dbReference type="OrthoDB" id="9806486at2"/>
<protein>
    <recommendedName>
        <fullName evidence="10">DNA gyrase subunit A</fullName>
        <ecNumber evidence="10">5.6.2.2</ecNumber>
    </recommendedName>
</protein>
<evidence type="ECO:0000256" key="10">
    <source>
        <dbReference type="HAMAP-Rule" id="MF_01897"/>
    </source>
</evidence>
<dbReference type="InterPro" id="IPR005743">
    <property type="entry name" value="GyrA"/>
</dbReference>
<feature type="coiled-coil region" evidence="12">
    <location>
        <begin position="483"/>
        <end position="517"/>
    </location>
</feature>
<dbReference type="Pfam" id="PF03989">
    <property type="entry name" value="DNA_gyraseA_C"/>
    <property type="match status" value="6"/>
</dbReference>
<dbReference type="InterPro" id="IPR013758">
    <property type="entry name" value="Topo_IIA_A/C_ab"/>
</dbReference>
<evidence type="ECO:0000256" key="8">
    <source>
        <dbReference type="ARBA" id="ARBA00023235"/>
    </source>
</evidence>
<keyword evidence="8 10" id="KW-0413">Isomerase</keyword>
<dbReference type="EC" id="5.6.2.2" evidence="10"/>
<evidence type="ECO:0000256" key="9">
    <source>
        <dbReference type="ARBA" id="ARBA00058442"/>
    </source>
</evidence>
<dbReference type="CDD" id="cd00187">
    <property type="entry name" value="TOP4c"/>
    <property type="match status" value="1"/>
</dbReference>
<keyword evidence="3 10" id="KW-0963">Cytoplasm</keyword>
<evidence type="ECO:0000256" key="11">
    <source>
        <dbReference type="PROSITE-ProRule" id="PRU01384"/>
    </source>
</evidence>
<dbReference type="SUPFAM" id="SSF56719">
    <property type="entry name" value="Type II DNA topoisomerase"/>
    <property type="match status" value="1"/>
</dbReference>
<evidence type="ECO:0000256" key="7">
    <source>
        <dbReference type="ARBA" id="ARBA00023125"/>
    </source>
</evidence>
<dbReference type="Proteomes" id="UP000279799">
    <property type="component" value="Chromosome"/>
</dbReference>
<dbReference type="FunFam" id="2.120.10.90:FF:000002">
    <property type="entry name" value="DNA gyrase subunit A"/>
    <property type="match status" value="1"/>
</dbReference>
<dbReference type="FunFam" id="3.90.199.10:FF:000001">
    <property type="entry name" value="DNA gyrase subunit A"/>
    <property type="match status" value="1"/>
</dbReference>
<name>A0A448TSI9_9PAST</name>
<dbReference type="GO" id="GO:0006261">
    <property type="term" value="P:DNA-templated DNA replication"/>
    <property type="evidence" value="ECO:0007669"/>
    <property type="project" value="UniProtKB-UniRule"/>
</dbReference>
<keyword evidence="12" id="KW-0175">Coiled coil</keyword>
<dbReference type="InterPro" id="IPR013757">
    <property type="entry name" value="Topo_IIA_A_a_sf"/>
</dbReference>
<dbReference type="PANTHER" id="PTHR43493">
    <property type="entry name" value="DNA GYRASE/TOPOISOMERASE SUBUNIT A"/>
    <property type="match status" value="1"/>
</dbReference>
<dbReference type="Gene3D" id="1.10.268.10">
    <property type="entry name" value="Topoisomerase, domain 3"/>
    <property type="match status" value="1"/>
</dbReference>
<dbReference type="PROSITE" id="PS52040">
    <property type="entry name" value="TOPO_IIA"/>
    <property type="match status" value="1"/>
</dbReference>
<sequence length="883" mass="98189">MSDFIPNITPVSIEEELKSSYLDYAMSVIVGRALPDVRDGLKPVHRRVLFSMNQSGNTFNKPYVKSARVVGDVIGKYHPHGDSAVYDTIVRMAQPFSLRYMLVDGQGNFGSVDGDAPAAMRYTEVRMQKITQELLTDLDKETVDFSPNYDGKEMIPDVLPTKIPALLVNGSSGIAVGMATNIPPHNLGEVLDGCLAYVDDESITIDELMQYIPGPDFPTAAQINGRKGIEEAYKTGKGKIYIRAKAEVETNEKGRETIVITELPYQVNKARLLEKIAELVREKKVEGISNVLDVSSDTIRIEIEVKRDAVGEVVLNNLYALTQMQVTFGINMVALDHGQPKLLNLKQIIDAFVKHRREVITRRTVYELRKARERAHILEGLAIALANIDPVINLIRASKTADEARDGLLSRPWELGNVSAMLEAAGGEVSRPDGLAKELGIRDGHYYLSEEQARAILDLRLQRLTGLEYEKIVDEYKEILVEIGELLHILNSAERLKEVLREELENVKNSFNDERRTEITMASGDINLEDLIAQEDVVVTLSHEGYVKYQPLADYEAQRRGGKGKSATKMKDEDFIERLLVANTHDTILCFSSRGRLYWLKVYQLPQASRGARGRPIVNILPLEENERITALLPVADYDPNKFIVMATAGGMVKKTALDEFSRPRTNGIIAINLRDEDELVGVDITDGNNEIMLFSSQGRCVRFDENQVRAMGRGAAGVRGIKLALTVMSDDDNDSDDVDDGVEDETLDLNLDKVVSLVIPRTDGAILTVTQNGYGKRTELAEYPAKSRNTKGVIAIKTSERNGKVVAAAQVEENDQIMLITDAGTLVRTRVNEVSIIGRNSQGVRLIRTADDEHVVSLERICDVEDDETEDEISEEIPANNE</sequence>
<dbReference type="GO" id="GO:0005737">
    <property type="term" value="C:cytoplasm"/>
    <property type="evidence" value="ECO:0007669"/>
    <property type="project" value="UniProtKB-SubCell"/>
</dbReference>
<comment type="miscellaneous">
    <text evidence="10">Few gyrases are as efficient as E.coli at forming negative supercoils. Not all organisms have 2 type II topoisomerases; in organisms with a single type II topoisomerase this enzyme also has to decatenate newly replicated chromosomes.</text>
</comment>
<evidence type="ECO:0000256" key="5">
    <source>
        <dbReference type="ARBA" id="ARBA00022840"/>
    </source>
</evidence>
<dbReference type="NCBIfam" id="NF004043">
    <property type="entry name" value="PRK05560.1"/>
    <property type="match status" value="1"/>
</dbReference>
<evidence type="ECO:0000256" key="12">
    <source>
        <dbReference type="SAM" id="Coils"/>
    </source>
</evidence>
<dbReference type="EMBL" id="LR134510">
    <property type="protein sequence ID" value="VEJ08997.1"/>
    <property type="molecule type" value="Genomic_DNA"/>
</dbReference>
<gene>
    <name evidence="10 14" type="primary">gyrA</name>
    <name evidence="14" type="ORF">NCTC12871_00426</name>
</gene>
<dbReference type="HAMAP" id="MF_01897">
    <property type="entry name" value="GyrA"/>
    <property type="match status" value="1"/>
</dbReference>
<evidence type="ECO:0000256" key="2">
    <source>
        <dbReference type="ARBA" id="ARBA00008263"/>
    </source>
</evidence>
<keyword evidence="4 10" id="KW-0547">Nucleotide-binding</keyword>
<evidence type="ECO:0000256" key="4">
    <source>
        <dbReference type="ARBA" id="ARBA00022741"/>
    </source>
</evidence>
<comment type="catalytic activity">
    <reaction evidence="1 10 11">
        <text>ATP-dependent breakage, passage and rejoining of double-stranded DNA.</text>
        <dbReference type="EC" id="5.6.2.2"/>
    </reaction>
</comment>
<keyword evidence="15" id="KW-1185">Reference proteome</keyword>
<dbReference type="NCBIfam" id="NF004044">
    <property type="entry name" value="PRK05561.1"/>
    <property type="match status" value="1"/>
</dbReference>
<proteinExistence type="inferred from homology"/>
<keyword evidence="6 10" id="KW-0799">Topoisomerase</keyword>
<accession>A0A448TSI9</accession>
<dbReference type="Pfam" id="PF00521">
    <property type="entry name" value="DNA_topoisoIV"/>
    <property type="match status" value="1"/>
</dbReference>
<dbReference type="RefSeq" id="WP_126598550.1">
    <property type="nucleotide sequence ID" value="NZ_LR134510.1"/>
</dbReference>
<evidence type="ECO:0000313" key="14">
    <source>
        <dbReference type="EMBL" id="VEJ08997.1"/>
    </source>
</evidence>
<comment type="subunit">
    <text evidence="10">Heterotetramer, composed of two GyrA and two GyrB chains. In the heterotetramer, GyrA contains the active site tyrosine that forms a transient covalent intermediate with DNA, while GyrB binds cofactors and catalyzes ATP hydrolysis.</text>
</comment>
<dbReference type="InterPro" id="IPR035516">
    <property type="entry name" value="Gyrase/topoIV_suA_C"/>
</dbReference>
<dbReference type="GO" id="GO:0003677">
    <property type="term" value="F:DNA binding"/>
    <property type="evidence" value="ECO:0007669"/>
    <property type="project" value="UniProtKB-UniRule"/>
</dbReference>
<evidence type="ECO:0000256" key="1">
    <source>
        <dbReference type="ARBA" id="ARBA00000185"/>
    </source>
</evidence>
<feature type="active site" description="O-(5'-phospho-DNA)-tyrosine intermediate" evidence="10 11">
    <location>
        <position position="122"/>
    </location>
</feature>
<dbReference type="InterPro" id="IPR013760">
    <property type="entry name" value="Topo_IIA-like_dom_sf"/>
</dbReference>
<keyword evidence="5 10" id="KW-0067">ATP-binding</keyword>
<feature type="domain" description="Topo IIA-type catalytic" evidence="13">
    <location>
        <begin position="34"/>
        <end position="531"/>
    </location>
</feature>
<comment type="function">
    <text evidence="10">A type II topoisomerase that negatively supercoils closed circular double-stranded (ds) DNA in an ATP-dependent manner to modulate DNA topology and maintain chromosomes in an underwound state. Negative supercoiling favors strand separation, and DNA replication, transcription, recombination and repair, all of which involve strand separation. Also able to catalyze the interconversion of other topological isomers of dsDNA rings, including catenanes and knotted rings. Type II topoisomerases break and join 2 DNA strands simultaneously in an ATP-dependent manner.</text>
</comment>